<feature type="compositionally biased region" description="Acidic residues" evidence="1">
    <location>
        <begin position="18"/>
        <end position="35"/>
    </location>
</feature>
<feature type="region of interest" description="Disordered" evidence="1">
    <location>
        <begin position="1"/>
        <end position="36"/>
    </location>
</feature>
<evidence type="ECO:0000313" key="2">
    <source>
        <dbReference type="EMBL" id="KAF2139518.1"/>
    </source>
</evidence>
<dbReference type="Proteomes" id="UP000799438">
    <property type="component" value="Unassembled WGS sequence"/>
</dbReference>
<proteinExistence type="predicted"/>
<reference evidence="2" key="1">
    <citation type="journal article" date="2020" name="Stud. Mycol.">
        <title>101 Dothideomycetes genomes: a test case for predicting lifestyles and emergence of pathogens.</title>
        <authorList>
            <person name="Haridas S."/>
            <person name="Albert R."/>
            <person name="Binder M."/>
            <person name="Bloem J."/>
            <person name="Labutti K."/>
            <person name="Salamov A."/>
            <person name="Andreopoulos B."/>
            <person name="Baker S."/>
            <person name="Barry K."/>
            <person name="Bills G."/>
            <person name="Bluhm B."/>
            <person name="Cannon C."/>
            <person name="Castanera R."/>
            <person name="Culley D."/>
            <person name="Daum C."/>
            <person name="Ezra D."/>
            <person name="Gonzalez J."/>
            <person name="Henrissat B."/>
            <person name="Kuo A."/>
            <person name="Liang C."/>
            <person name="Lipzen A."/>
            <person name="Lutzoni F."/>
            <person name="Magnuson J."/>
            <person name="Mondo S."/>
            <person name="Nolan M."/>
            <person name="Ohm R."/>
            <person name="Pangilinan J."/>
            <person name="Park H.-J."/>
            <person name="Ramirez L."/>
            <person name="Alfaro M."/>
            <person name="Sun H."/>
            <person name="Tritt A."/>
            <person name="Yoshinaga Y."/>
            <person name="Zwiers L.-H."/>
            <person name="Turgeon B."/>
            <person name="Goodwin S."/>
            <person name="Spatafora J."/>
            <person name="Crous P."/>
            <person name="Grigoriev I."/>
        </authorList>
    </citation>
    <scope>NUCLEOTIDE SEQUENCE</scope>
    <source>
        <strain evidence="2">CBS 121167</strain>
    </source>
</reference>
<dbReference type="RefSeq" id="XP_033395231.1">
    <property type="nucleotide sequence ID" value="XM_033543340.1"/>
</dbReference>
<accession>A0A6A6B7C6</accession>
<evidence type="ECO:0000313" key="3">
    <source>
        <dbReference type="Proteomes" id="UP000799438"/>
    </source>
</evidence>
<sequence>MSSPPLPDTQVPATDPDPPSDSEDEVEAADDDDDVNIPMTQQTAQALLPVMERPFDPADVPEENKRVSRYAEALGDDLHHLVTLVWDEHQREPDRIPVVMGLSFEDWRDLCMPILCATPQVILNELVGGNLTRAVRKNPDAERVTNLYKKRAEHGNAAGPGIYHIVLVDEEGLSPTPRELLKVIEAMRQYCDTTSGNDSIAFDIDNAVKSTQVLLSQTQPGERRYLEKVGWSAALEARIKQLPTDLQDKPLHPPLRYIGYGNPAKRLENHIKHQSSNYIMNLTESTCRAVWKNRGFRVEGFPIYWCETPEACIASEVLFTAIADGYTREGGGFSHHPAGQNNKCEDVTLAQWECNCLWVDKLTPLELSIRAFNARKWALRENERQHEEADDLSAQERPNLEAADGWLDDNLMPEVNRCIESVNETTALLSRLLVLVYGTDDPHPSEDESEEQSS</sequence>
<dbReference type="EMBL" id="ML995492">
    <property type="protein sequence ID" value="KAF2139518.1"/>
    <property type="molecule type" value="Genomic_DNA"/>
</dbReference>
<evidence type="ECO:0000256" key="1">
    <source>
        <dbReference type="SAM" id="MobiDB-lite"/>
    </source>
</evidence>
<protein>
    <submittedName>
        <fullName evidence="2">Uncharacterized protein</fullName>
    </submittedName>
</protein>
<dbReference type="GeneID" id="54300837"/>
<organism evidence="2 3">
    <name type="scientific">Aplosporella prunicola CBS 121167</name>
    <dbReference type="NCBI Taxonomy" id="1176127"/>
    <lineage>
        <taxon>Eukaryota</taxon>
        <taxon>Fungi</taxon>
        <taxon>Dikarya</taxon>
        <taxon>Ascomycota</taxon>
        <taxon>Pezizomycotina</taxon>
        <taxon>Dothideomycetes</taxon>
        <taxon>Dothideomycetes incertae sedis</taxon>
        <taxon>Botryosphaeriales</taxon>
        <taxon>Aplosporellaceae</taxon>
        <taxon>Aplosporella</taxon>
    </lineage>
</organism>
<keyword evidence="3" id="KW-1185">Reference proteome</keyword>
<gene>
    <name evidence="2" type="ORF">K452DRAFT_310478</name>
</gene>
<dbReference type="AlphaFoldDB" id="A0A6A6B7C6"/>
<name>A0A6A6B7C6_9PEZI</name>
<dbReference type="OrthoDB" id="3946223at2759"/>